<dbReference type="SMART" id="SM00422">
    <property type="entry name" value="HTH_MERR"/>
    <property type="match status" value="1"/>
</dbReference>
<dbReference type="GO" id="GO:0003700">
    <property type="term" value="F:DNA-binding transcription factor activity"/>
    <property type="evidence" value="ECO:0007669"/>
    <property type="project" value="InterPro"/>
</dbReference>
<dbReference type="Gene3D" id="1.10.1660.10">
    <property type="match status" value="1"/>
</dbReference>
<accession>A0A345DAC4</accession>
<protein>
    <submittedName>
        <fullName evidence="6">Mercuric resistance operon regulatory protein</fullName>
    </submittedName>
</protein>
<evidence type="ECO:0000259" key="5">
    <source>
        <dbReference type="PROSITE" id="PS50937"/>
    </source>
</evidence>
<reference evidence="7" key="1">
    <citation type="submission" date="2018-07" db="EMBL/GenBank/DDBJ databases">
        <authorList>
            <person name="Kim H."/>
        </authorList>
    </citation>
    <scope>NUCLEOTIDE SEQUENCE [LARGE SCALE GENOMIC DNA]</scope>
    <source>
        <strain evidence="7">F02</strain>
    </source>
</reference>
<dbReference type="RefSeq" id="WP_114562522.1">
    <property type="nucleotide sequence ID" value="NZ_CP031124.1"/>
</dbReference>
<dbReference type="GO" id="GO:0003677">
    <property type="term" value="F:DNA binding"/>
    <property type="evidence" value="ECO:0007669"/>
    <property type="project" value="UniProtKB-KW"/>
</dbReference>
<dbReference type="SUPFAM" id="SSF46955">
    <property type="entry name" value="Putative DNA-binding domain"/>
    <property type="match status" value="1"/>
</dbReference>
<keyword evidence="7" id="KW-1185">Reference proteome</keyword>
<dbReference type="InterPro" id="IPR047057">
    <property type="entry name" value="MerR_fam"/>
</dbReference>
<dbReference type="InterPro" id="IPR000551">
    <property type="entry name" value="MerR-type_HTH_dom"/>
</dbReference>
<dbReference type="PROSITE" id="PS50937">
    <property type="entry name" value="HTH_MERR_2"/>
    <property type="match status" value="1"/>
</dbReference>
<evidence type="ECO:0000313" key="6">
    <source>
        <dbReference type="EMBL" id="AXF85312.1"/>
    </source>
</evidence>
<feature type="domain" description="HTH merR-type" evidence="5">
    <location>
        <begin position="7"/>
        <end position="76"/>
    </location>
</feature>
<evidence type="ECO:0000313" key="7">
    <source>
        <dbReference type="Proteomes" id="UP000252182"/>
    </source>
</evidence>
<dbReference type="Proteomes" id="UP000252182">
    <property type="component" value="Chromosome"/>
</dbReference>
<evidence type="ECO:0000256" key="1">
    <source>
        <dbReference type="ARBA" id="ARBA00022491"/>
    </source>
</evidence>
<dbReference type="KEGG" id="hyf:DTO96_101042"/>
<dbReference type="PANTHER" id="PTHR30204:SF69">
    <property type="entry name" value="MERR-FAMILY TRANSCRIPTIONAL REGULATOR"/>
    <property type="match status" value="1"/>
</dbReference>
<proteinExistence type="predicted"/>
<keyword evidence="4" id="KW-0804">Transcription</keyword>
<keyword evidence="3" id="KW-0238">DNA-binding</keyword>
<dbReference type="InterPro" id="IPR009061">
    <property type="entry name" value="DNA-bd_dom_put_sf"/>
</dbReference>
<name>A0A345DAC4_9BURK</name>
<dbReference type="OrthoDB" id="9808480at2"/>
<dbReference type="PRINTS" id="PR00040">
    <property type="entry name" value="HTHMERR"/>
</dbReference>
<keyword evidence="1" id="KW-0678">Repressor</keyword>
<dbReference type="EMBL" id="CP031124">
    <property type="protein sequence ID" value="AXF85312.1"/>
    <property type="molecule type" value="Genomic_DNA"/>
</dbReference>
<evidence type="ECO:0000256" key="3">
    <source>
        <dbReference type="ARBA" id="ARBA00023125"/>
    </source>
</evidence>
<dbReference type="Pfam" id="PF13411">
    <property type="entry name" value="MerR_1"/>
    <property type="match status" value="1"/>
</dbReference>
<dbReference type="PROSITE" id="PS00552">
    <property type="entry name" value="HTH_MERR_1"/>
    <property type="match status" value="1"/>
</dbReference>
<evidence type="ECO:0000256" key="2">
    <source>
        <dbReference type="ARBA" id="ARBA00023015"/>
    </source>
</evidence>
<organism evidence="6 7">
    <name type="scientific">Ephemeroptericola cinctiostellae</name>
    <dbReference type="NCBI Taxonomy" id="2268024"/>
    <lineage>
        <taxon>Bacteria</taxon>
        <taxon>Pseudomonadati</taxon>
        <taxon>Pseudomonadota</taxon>
        <taxon>Betaproteobacteria</taxon>
        <taxon>Burkholderiales</taxon>
        <taxon>Burkholderiaceae</taxon>
        <taxon>Ephemeroptericola</taxon>
    </lineage>
</organism>
<evidence type="ECO:0000256" key="4">
    <source>
        <dbReference type="ARBA" id="ARBA00023163"/>
    </source>
</evidence>
<keyword evidence="2" id="KW-0805">Transcription regulation</keyword>
<dbReference type="PANTHER" id="PTHR30204">
    <property type="entry name" value="REDOX-CYCLING DRUG-SENSING TRANSCRIPTIONAL ACTIVATOR SOXR"/>
    <property type="match status" value="1"/>
</dbReference>
<gene>
    <name evidence="6" type="primary">merR</name>
    <name evidence="6" type="ORF">DTO96_101042</name>
</gene>
<dbReference type="AlphaFoldDB" id="A0A345DAC4"/>
<sequence length="142" mass="16298">MNNTAPTLTIGQLAKAAGVHIETIRYYQSRGLLPKPTKPLEGYTRYDDTLITRIHFIKSAQQLSFTLADIAALLALTDQASDKNRIRELTQMRLTQVQETRRHLDFVEMTLTRWINECEHSDENECCPIIAHINQTDTNTIR</sequence>